<keyword evidence="11" id="KW-0012">Acyltransferase</keyword>
<dbReference type="Gene3D" id="3.40.630.30">
    <property type="match status" value="1"/>
</dbReference>
<name>V2YXV9_MONRO</name>
<dbReference type="Gene3D" id="1.20.920.10">
    <property type="entry name" value="Bromodomain-like"/>
    <property type="match status" value="1"/>
</dbReference>
<keyword evidence="7 12" id="KW-0103">Bromodomain</keyword>
<evidence type="ECO:0000256" key="4">
    <source>
        <dbReference type="ARBA" id="ARBA00022679"/>
    </source>
</evidence>
<dbReference type="Pfam" id="PF00439">
    <property type="entry name" value="Bromodomain"/>
    <property type="match status" value="1"/>
</dbReference>
<dbReference type="AlphaFoldDB" id="V2YXV9"/>
<dbReference type="InterPro" id="IPR001487">
    <property type="entry name" value="Bromodomain"/>
</dbReference>
<evidence type="ECO:0000256" key="7">
    <source>
        <dbReference type="ARBA" id="ARBA00023117"/>
    </source>
</evidence>
<evidence type="ECO:0000256" key="13">
    <source>
        <dbReference type="SAM" id="MobiDB-lite"/>
    </source>
</evidence>
<keyword evidence="5" id="KW-0156">Chromatin regulator</keyword>
<protein>
    <recommendedName>
        <fullName evidence="3">histone acetyltransferase</fullName>
        <ecNumber evidence="3">2.3.1.48</ecNumber>
    </recommendedName>
</protein>
<dbReference type="GO" id="GO:0000123">
    <property type="term" value="C:histone acetyltransferase complex"/>
    <property type="evidence" value="ECO:0007669"/>
    <property type="project" value="TreeGrafter"/>
</dbReference>
<dbReference type="KEGG" id="mrr:Moror_6769"/>
<dbReference type="PROSITE" id="PS51186">
    <property type="entry name" value="GNAT"/>
    <property type="match status" value="1"/>
</dbReference>
<dbReference type="InterPro" id="IPR036427">
    <property type="entry name" value="Bromodomain-like_sf"/>
</dbReference>
<dbReference type="HOGENOM" id="CLU_015741_4_0_1"/>
<proteinExistence type="inferred from homology"/>
<dbReference type="CDD" id="cd05509">
    <property type="entry name" value="Bromo_gcn5_like"/>
    <property type="match status" value="1"/>
</dbReference>
<dbReference type="GO" id="GO:0005634">
    <property type="term" value="C:nucleus"/>
    <property type="evidence" value="ECO:0007669"/>
    <property type="project" value="UniProtKB-SubCell"/>
</dbReference>
<dbReference type="PROSITE" id="PS50014">
    <property type="entry name" value="BROMODOMAIN_2"/>
    <property type="match status" value="1"/>
</dbReference>
<reference evidence="16 17" key="1">
    <citation type="journal article" date="2014" name="BMC Genomics">
        <title>Genome and secretome analysis of the hemibiotrophic fungal pathogen, Moniliophthora roreri, which causes frosty pod rot disease of cacao: mechanisms of the biotrophic and necrotrophic phases.</title>
        <authorList>
            <person name="Meinhardt L.W."/>
            <person name="Costa G.G.L."/>
            <person name="Thomazella D.P.T."/>
            <person name="Teixeira P.J.P.L."/>
            <person name="Carazzolle M.F."/>
            <person name="Schuster S.C."/>
            <person name="Carlson J.E."/>
            <person name="Guiltinan M.J."/>
            <person name="Mieczkowski P."/>
            <person name="Farmer A."/>
            <person name="Ramaraj T."/>
            <person name="Crozier J."/>
            <person name="Davis R.E."/>
            <person name="Shao J."/>
            <person name="Melnick R.L."/>
            <person name="Pereira G.A.G."/>
            <person name="Bailey B.A."/>
        </authorList>
    </citation>
    <scope>NUCLEOTIDE SEQUENCE [LARGE SCALE GENOMIC DNA]</scope>
    <source>
        <strain evidence="16 17">MCA 2997</strain>
    </source>
</reference>
<dbReference type="InterPro" id="IPR037800">
    <property type="entry name" value="GCN5"/>
</dbReference>
<dbReference type="PANTHER" id="PTHR45750">
    <property type="entry name" value="GH11602P"/>
    <property type="match status" value="1"/>
</dbReference>
<comment type="caution">
    <text evidence="16">The sequence shown here is derived from an EMBL/GenBank/DDBJ whole genome shotgun (WGS) entry which is preliminary data.</text>
</comment>
<evidence type="ECO:0000259" key="15">
    <source>
        <dbReference type="PROSITE" id="PS51186"/>
    </source>
</evidence>
<dbReference type="GO" id="GO:0045944">
    <property type="term" value="P:positive regulation of transcription by RNA polymerase II"/>
    <property type="evidence" value="ECO:0007669"/>
    <property type="project" value="TreeGrafter"/>
</dbReference>
<dbReference type="SMART" id="SM00297">
    <property type="entry name" value="BROMO"/>
    <property type="match status" value="1"/>
</dbReference>
<feature type="compositionally biased region" description="Basic residues" evidence="13">
    <location>
        <begin position="222"/>
        <end position="231"/>
    </location>
</feature>
<keyword evidence="17" id="KW-1185">Reference proteome</keyword>
<evidence type="ECO:0000256" key="2">
    <source>
        <dbReference type="ARBA" id="ARBA00008607"/>
    </source>
</evidence>
<dbReference type="SUPFAM" id="SSF55729">
    <property type="entry name" value="Acyl-CoA N-acyltransferases (Nat)"/>
    <property type="match status" value="1"/>
</dbReference>
<feature type="domain" description="N-acetyltransferase" evidence="15">
    <location>
        <begin position="305"/>
        <end position="461"/>
    </location>
</feature>
<dbReference type="InterPro" id="IPR000182">
    <property type="entry name" value="GNAT_dom"/>
</dbReference>
<dbReference type="InterPro" id="IPR018359">
    <property type="entry name" value="Bromodomain_CS"/>
</dbReference>
<dbReference type="InterPro" id="IPR016181">
    <property type="entry name" value="Acyl_CoA_acyltransferase"/>
</dbReference>
<dbReference type="EC" id="2.3.1.48" evidence="3"/>
<organism evidence="16 17">
    <name type="scientific">Moniliophthora roreri (strain MCA 2997)</name>
    <name type="common">Cocoa frosty pod rot fungus</name>
    <name type="synonym">Crinipellis roreri</name>
    <dbReference type="NCBI Taxonomy" id="1381753"/>
    <lineage>
        <taxon>Eukaryota</taxon>
        <taxon>Fungi</taxon>
        <taxon>Dikarya</taxon>
        <taxon>Basidiomycota</taxon>
        <taxon>Agaricomycotina</taxon>
        <taxon>Agaricomycetes</taxon>
        <taxon>Agaricomycetidae</taxon>
        <taxon>Agaricales</taxon>
        <taxon>Marasmiineae</taxon>
        <taxon>Marasmiaceae</taxon>
        <taxon>Moniliophthora</taxon>
    </lineage>
</organism>
<dbReference type="STRING" id="1381753.V2YXV9"/>
<evidence type="ECO:0000256" key="1">
    <source>
        <dbReference type="ARBA" id="ARBA00004123"/>
    </source>
</evidence>
<evidence type="ECO:0000256" key="10">
    <source>
        <dbReference type="ARBA" id="ARBA00023242"/>
    </source>
</evidence>
<dbReference type="OrthoDB" id="1937912at2759"/>
<keyword evidence="6" id="KW-0805">Transcription regulation</keyword>
<keyword evidence="8" id="KW-0010">Activator</keyword>
<evidence type="ECO:0000256" key="11">
    <source>
        <dbReference type="ARBA" id="ARBA00023315"/>
    </source>
</evidence>
<dbReference type="SUPFAM" id="SSF47370">
    <property type="entry name" value="Bromodomain"/>
    <property type="match status" value="1"/>
</dbReference>
<comment type="similarity">
    <text evidence="2">Belongs to the acetyltransferase family. GCN5 subfamily.</text>
</comment>
<evidence type="ECO:0000259" key="14">
    <source>
        <dbReference type="PROSITE" id="PS50014"/>
    </source>
</evidence>
<comment type="subcellular location">
    <subcellularLocation>
        <location evidence="1">Nucleus</location>
    </subcellularLocation>
</comment>
<keyword evidence="4" id="KW-0808">Transferase</keyword>
<accession>V2YXV9</accession>
<keyword evidence="9" id="KW-0804">Transcription</keyword>
<evidence type="ECO:0000256" key="9">
    <source>
        <dbReference type="ARBA" id="ARBA00023163"/>
    </source>
</evidence>
<dbReference type="CDD" id="cd04301">
    <property type="entry name" value="NAT_SF"/>
    <property type="match status" value="1"/>
</dbReference>
<dbReference type="Pfam" id="PF00583">
    <property type="entry name" value="Acetyltransf_1"/>
    <property type="match status" value="1"/>
</dbReference>
<dbReference type="Proteomes" id="UP000017559">
    <property type="component" value="Unassembled WGS sequence"/>
</dbReference>
<evidence type="ECO:0000256" key="8">
    <source>
        <dbReference type="ARBA" id="ARBA00023159"/>
    </source>
</evidence>
<evidence type="ECO:0000256" key="3">
    <source>
        <dbReference type="ARBA" id="ARBA00013184"/>
    </source>
</evidence>
<evidence type="ECO:0000256" key="12">
    <source>
        <dbReference type="PROSITE-ProRule" id="PRU00035"/>
    </source>
</evidence>
<dbReference type="PRINTS" id="PR00503">
    <property type="entry name" value="BROMODOMAIN"/>
</dbReference>
<dbReference type="PROSITE" id="PS00633">
    <property type="entry name" value="BROMODOMAIN_1"/>
    <property type="match status" value="1"/>
</dbReference>
<keyword evidence="10" id="KW-0539">Nucleus</keyword>
<evidence type="ECO:0000313" key="17">
    <source>
        <dbReference type="Proteomes" id="UP000017559"/>
    </source>
</evidence>
<dbReference type="PANTHER" id="PTHR45750:SF3">
    <property type="entry name" value="HISTONE ACETYLTRANSFERASE"/>
    <property type="match status" value="1"/>
</dbReference>
<feature type="compositionally biased region" description="Low complexity" evidence="13">
    <location>
        <begin position="154"/>
        <end position="166"/>
    </location>
</feature>
<gene>
    <name evidence="16" type="ORF">Moror_6769</name>
</gene>
<evidence type="ECO:0000313" key="16">
    <source>
        <dbReference type="EMBL" id="ESK96549.1"/>
    </source>
</evidence>
<feature type="region of interest" description="Disordered" evidence="13">
    <location>
        <begin position="148"/>
        <end position="258"/>
    </location>
</feature>
<evidence type="ECO:0000256" key="6">
    <source>
        <dbReference type="ARBA" id="ARBA00023015"/>
    </source>
</evidence>
<sequence length="643" mass="72151">MKYSYPTSADFDKLTHAQLCLKIARHTPCSICVDCNGLHPASGVEVVPDDTSNDDPVLGDLGQYGSDDDEMNPYLDSCACGHSYSEHGADKHEIGAEEFRRRSQVAVRLDENLQDVGKLLDFEYTDADIVSLRQRMKLPVSYVAPISPEQHFKSPPLSSPTSSLLSDFDAPPPTKRRRISFSSGSEEGGDEVSNPIHQDDEEDDEEDRPLAARMAQKTASKSSKKGGKTSKKIAAASRVPATSAHLNGRMNGTTETESKVKIEDKMDETQLDRLATGVPVDAAEPAAPPVKTEKAAIIELRKGIIEVTAVENDKQPRSLVILTGLKTLFQKQLPKMPREYIARLVYDSNSKALAIIKRGLKVVGGICYRPFPQRGFAEIVFFATASVDQVKGYGGMLMDHFKMHIRKAYPNTWHFLTYADNYAVGYFEKQGFSKEITLDRSVWAGYIKDYEGGTIMQCTMLRKVDYLDKANIVALQQEAIMSKIRQMSRSHIVHPGLPQFQGAAPDMIVDPKDVPGLRESGWSPSMAESLRRTIPKSGDRLFMEHLLRELQNHNQAWPFVEPVSTEEVPDYHNVIKNPMDFSTMEHKLDNNQYETVEDFVADTQLIYDNARFYNQEGSIYHKCANALEKFTKEQVKERIKRES</sequence>
<dbReference type="EMBL" id="AWSO01000045">
    <property type="protein sequence ID" value="ESK96549.1"/>
    <property type="molecule type" value="Genomic_DNA"/>
</dbReference>
<evidence type="ECO:0000256" key="5">
    <source>
        <dbReference type="ARBA" id="ARBA00022853"/>
    </source>
</evidence>
<feature type="domain" description="Bromo" evidence="14">
    <location>
        <begin position="551"/>
        <end position="621"/>
    </location>
</feature>
<dbReference type="GO" id="GO:0010484">
    <property type="term" value="F:histone H3 acetyltransferase activity"/>
    <property type="evidence" value="ECO:0007669"/>
    <property type="project" value="TreeGrafter"/>
</dbReference>